<name>A0A259TWW9_9BACT</name>
<dbReference type="PANTHER" id="PTHR11839:SF1">
    <property type="entry name" value="ADP-SUGAR PYROPHOSPHATASE"/>
    <property type="match status" value="1"/>
</dbReference>
<gene>
    <name evidence="4" type="ORF">BSZ36_03795</name>
</gene>
<dbReference type="InterPro" id="IPR020084">
    <property type="entry name" value="NUDIX_hydrolase_CS"/>
</dbReference>
<dbReference type="InParanoid" id="A0A259TWW9"/>
<dbReference type="GO" id="GO:0016462">
    <property type="term" value="F:pyrophosphatase activity"/>
    <property type="evidence" value="ECO:0007669"/>
    <property type="project" value="UniProtKB-ARBA"/>
</dbReference>
<dbReference type="Pfam" id="PF00293">
    <property type="entry name" value="NUDIX"/>
    <property type="match status" value="1"/>
</dbReference>
<evidence type="ECO:0000313" key="4">
    <source>
        <dbReference type="EMBL" id="OZC02186.1"/>
    </source>
</evidence>
<dbReference type="AlphaFoldDB" id="A0A259TWW9"/>
<dbReference type="PROSITE" id="PS51462">
    <property type="entry name" value="NUDIX"/>
    <property type="match status" value="1"/>
</dbReference>
<dbReference type="EMBL" id="MQWB01000001">
    <property type="protein sequence ID" value="OZC02186.1"/>
    <property type="molecule type" value="Genomic_DNA"/>
</dbReference>
<dbReference type="SUPFAM" id="SSF55811">
    <property type="entry name" value="Nudix"/>
    <property type="match status" value="1"/>
</dbReference>
<dbReference type="InterPro" id="IPR020476">
    <property type="entry name" value="Nudix_hydrolase"/>
</dbReference>
<evidence type="ECO:0000313" key="5">
    <source>
        <dbReference type="Proteomes" id="UP000216446"/>
    </source>
</evidence>
<comment type="similarity">
    <text evidence="2">Belongs to the Nudix hydrolase family.</text>
</comment>
<dbReference type="PANTHER" id="PTHR11839">
    <property type="entry name" value="UDP/ADP-SUGAR PYROPHOSPHATASE"/>
    <property type="match status" value="1"/>
</dbReference>
<dbReference type="Proteomes" id="UP000216446">
    <property type="component" value="Unassembled WGS sequence"/>
</dbReference>
<dbReference type="Gene3D" id="3.90.79.10">
    <property type="entry name" value="Nucleoside Triphosphate Pyrophosphohydrolase"/>
    <property type="match status" value="1"/>
</dbReference>
<evidence type="ECO:0000256" key="2">
    <source>
        <dbReference type="RuleBase" id="RU003476"/>
    </source>
</evidence>
<dbReference type="GO" id="GO:0006753">
    <property type="term" value="P:nucleoside phosphate metabolic process"/>
    <property type="evidence" value="ECO:0007669"/>
    <property type="project" value="TreeGrafter"/>
</dbReference>
<dbReference type="PROSITE" id="PS00893">
    <property type="entry name" value="NUDIX_BOX"/>
    <property type="match status" value="1"/>
</dbReference>
<dbReference type="PRINTS" id="PR00502">
    <property type="entry name" value="NUDIXFAMILY"/>
</dbReference>
<comment type="caution">
    <text evidence="4">The sequence shown here is derived from an EMBL/GenBank/DDBJ whole genome shotgun (WGS) entry which is preliminary data.</text>
</comment>
<sequence>MSDPKPQPWTLLASRELLHRPPWLTLREDRVQLPTGTVLEAFYTLEYQDWACVVPILASGEVVMVEQWRHAIGRVSLEFPAGAVDDGETPEAAAQREMMEEVGVSARHLEPLARLATEPSRHTNWAHVYLAREASIVGDATPEASEDLVRRAFPASDLAGLVTRGKIVHGVHAAAALLAAGRLAS</sequence>
<organism evidence="4 5">
    <name type="scientific">Rubricoccus marinus</name>
    <dbReference type="NCBI Taxonomy" id="716817"/>
    <lineage>
        <taxon>Bacteria</taxon>
        <taxon>Pseudomonadati</taxon>
        <taxon>Rhodothermota</taxon>
        <taxon>Rhodothermia</taxon>
        <taxon>Rhodothermales</taxon>
        <taxon>Rubricoccaceae</taxon>
        <taxon>Rubricoccus</taxon>
    </lineage>
</organism>
<dbReference type="InterPro" id="IPR000086">
    <property type="entry name" value="NUDIX_hydrolase_dom"/>
</dbReference>
<evidence type="ECO:0000256" key="1">
    <source>
        <dbReference type="ARBA" id="ARBA00022801"/>
    </source>
</evidence>
<dbReference type="RefSeq" id="WP_094546172.1">
    <property type="nucleotide sequence ID" value="NZ_MQWB01000001.1"/>
</dbReference>
<keyword evidence="1 2" id="KW-0378">Hydrolase</keyword>
<reference evidence="4 5" key="1">
    <citation type="submission" date="2016-11" db="EMBL/GenBank/DDBJ databases">
        <title>Study of marine rhodopsin-containing bacteria.</title>
        <authorList>
            <person name="Yoshizawa S."/>
            <person name="Kumagai Y."/>
            <person name="Kogure K."/>
        </authorList>
    </citation>
    <scope>NUCLEOTIDE SEQUENCE [LARGE SCALE GENOMIC DNA]</scope>
    <source>
        <strain evidence="4 5">SG-29</strain>
    </source>
</reference>
<dbReference type="OrthoDB" id="9806150at2"/>
<dbReference type="InterPro" id="IPR015797">
    <property type="entry name" value="NUDIX_hydrolase-like_dom_sf"/>
</dbReference>
<accession>A0A259TWW9</accession>
<dbReference type="GO" id="GO:0019693">
    <property type="term" value="P:ribose phosphate metabolic process"/>
    <property type="evidence" value="ECO:0007669"/>
    <property type="project" value="TreeGrafter"/>
</dbReference>
<protein>
    <recommendedName>
        <fullName evidence="3">Nudix hydrolase domain-containing protein</fullName>
    </recommendedName>
</protein>
<dbReference type="CDD" id="cd03424">
    <property type="entry name" value="NUDIX_ADPRase_Nudt5_UGPPase_Nudt14"/>
    <property type="match status" value="1"/>
</dbReference>
<evidence type="ECO:0000259" key="3">
    <source>
        <dbReference type="PROSITE" id="PS51462"/>
    </source>
</evidence>
<feature type="domain" description="Nudix hydrolase" evidence="3">
    <location>
        <begin position="47"/>
        <end position="175"/>
    </location>
</feature>
<keyword evidence="5" id="KW-1185">Reference proteome</keyword>
<proteinExistence type="inferred from homology"/>